<organism evidence="1 2">
    <name type="scientific">Hafnia alvei FB1</name>
    <dbReference type="NCBI Taxonomy" id="1453496"/>
    <lineage>
        <taxon>Bacteria</taxon>
        <taxon>Pseudomonadati</taxon>
        <taxon>Pseudomonadota</taxon>
        <taxon>Gammaproteobacteria</taxon>
        <taxon>Enterobacterales</taxon>
        <taxon>Hafniaceae</taxon>
        <taxon>Hafnia</taxon>
    </lineage>
</organism>
<dbReference type="AlphaFoldDB" id="A0A097R222"/>
<accession>A0A097R222</accession>
<dbReference type="KEGG" id="hav:AT03_10555"/>
<proteinExistence type="predicted"/>
<sequence length="81" mass="8649">MIYLAAAIINSSIPSLIMHHINAQNSNTMGKLMGHVSPISIAVKILILSEGSAQALKVSNAEMTEPIKYTVFIKAHAAGYI</sequence>
<protein>
    <submittedName>
        <fullName evidence="1">Uncharacterized protein</fullName>
    </submittedName>
</protein>
<reference evidence="1 2" key="1">
    <citation type="journal article" date="2014" name="Gut Pathog.">
        <title>Gene clusters of Hafnia alvei strain FB1 important in survival and pathogenesis: a draft genome perspective.</title>
        <authorList>
            <person name="Tan J.Y."/>
            <person name="Yin W.F."/>
            <person name="Chan K.G."/>
        </authorList>
    </citation>
    <scope>NUCLEOTIDE SEQUENCE [LARGE SCALE GENOMIC DNA]</scope>
    <source>
        <strain evidence="1 2">FB1</strain>
    </source>
</reference>
<keyword evidence="2" id="KW-1185">Reference proteome</keyword>
<dbReference type="HOGENOM" id="CLU_2569076_0_0_6"/>
<name>A0A097R222_HAFAL</name>
<evidence type="ECO:0000313" key="2">
    <source>
        <dbReference type="Proteomes" id="UP000029986"/>
    </source>
</evidence>
<dbReference type="EMBL" id="CP009706">
    <property type="protein sequence ID" value="AIU72775.1"/>
    <property type="molecule type" value="Genomic_DNA"/>
</dbReference>
<dbReference type="PATRIC" id="fig|1453496.5.peg.2120"/>
<gene>
    <name evidence="1" type="ORF">AT03_10555</name>
</gene>
<dbReference type="Proteomes" id="UP000029986">
    <property type="component" value="Chromosome"/>
</dbReference>
<evidence type="ECO:0000313" key="1">
    <source>
        <dbReference type="EMBL" id="AIU72775.1"/>
    </source>
</evidence>